<feature type="domain" description="Cyclic nucleotide-binding" evidence="1">
    <location>
        <begin position="15"/>
        <end position="106"/>
    </location>
</feature>
<keyword evidence="3" id="KW-1185">Reference proteome</keyword>
<reference evidence="2" key="1">
    <citation type="journal article" date="2014" name="Int. J. Syst. Evol. Microbiol.">
        <title>Complete genome sequence of Corynebacterium casei LMG S-19264T (=DSM 44701T), isolated from a smear-ripened cheese.</title>
        <authorList>
            <consortium name="US DOE Joint Genome Institute (JGI-PGF)"/>
            <person name="Walter F."/>
            <person name="Albersmeier A."/>
            <person name="Kalinowski J."/>
            <person name="Ruckert C."/>
        </authorList>
    </citation>
    <scope>NUCLEOTIDE SEQUENCE</scope>
    <source>
        <strain evidence="2">KCTC 42731</strain>
    </source>
</reference>
<dbReference type="Gene3D" id="2.60.120.10">
    <property type="entry name" value="Jelly Rolls"/>
    <property type="match status" value="1"/>
</dbReference>
<proteinExistence type="predicted"/>
<dbReference type="EMBL" id="BNCK01000003">
    <property type="protein sequence ID" value="GHF88106.1"/>
    <property type="molecule type" value="Genomic_DNA"/>
</dbReference>
<dbReference type="InterPro" id="IPR014710">
    <property type="entry name" value="RmlC-like_jellyroll"/>
</dbReference>
<name>A0A919BGK3_9GAMM</name>
<reference evidence="2" key="2">
    <citation type="submission" date="2020-09" db="EMBL/GenBank/DDBJ databases">
        <authorList>
            <person name="Sun Q."/>
            <person name="Kim S."/>
        </authorList>
    </citation>
    <scope>NUCLEOTIDE SEQUENCE</scope>
    <source>
        <strain evidence="2">KCTC 42731</strain>
    </source>
</reference>
<dbReference type="AlphaFoldDB" id="A0A919BGK3"/>
<evidence type="ECO:0000259" key="1">
    <source>
        <dbReference type="PROSITE" id="PS50042"/>
    </source>
</evidence>
<protein>
    <submittedName>
        <fullName evidence="2">Cyclic nucleotide-binding protein</fullName>
    </submittedName>
</protein>
<dbReference type="InterPro" id="IPR018490">
    <property type="entry name" value="cNMP-bd_dom_sf"/>
</dbReference>
<dbReference type="Pfam" id="PF00027">
    <property type="entry name" value="cNMP_binding"/>
    <property type="match status" value="1"/>
</dbReference>
<organism evidence="2 3">
    <name type="scientific">Thalassotalea marina</name>
    <dbReference type="NCBI Taxonomy" id="1673741"/>
    <lineage>
        <taxon>Bacteria</taxon>
        <taxon>Pseudomonadati</taxon>
        <taxon>Pseudomonadota</taxon>
        <taxon>Gammaproteobacteria</taxon>
        <taxon>Alteromonadales</taxon>
        <taxon>Colwelliaceae</taxon>
        <taxon>Thalassotalea</taxon>
    </lineage>
</organism>
<sequence>MIDINMTLNLTDILQTQGVEALAMPNVLPLFKSVSFTAGSTILSAGERWYNLLAIKQGIFRLYYLDSNGKESNKGFFSAGQILAPMARSAIEQPVKFYIEALTDVNAYQCKYCALTTALQPFAQSQMFFQQLTEQLLEDKINRELMFLQLDARKRYQVFQQNYPELCQQIPLRHIASYLGMTDVTLSRIRHS</sequence>
<dbReference type="PROSITE" id="PS50042">
    <property type="entry name" value="CNMP_BINDING_3"/>
    <property type="match status" value="1"/>
</dbReference>
<dbReference type="SUPFAM" id="SSF51206">
    <property type="entry name" value="cAMP-binding domain-like"/>
    <property type="match status" value="1"/>
</dbReference>
<dbReference type="InterPro" id="IPR000595">
    <property type="entry name" value="cNMP-bd_dom"/>
</dbReference>
<evidence type="ECO:0000313" key="3">
    <source>
        <dbReference type="Proteomes" id="UP000623842"/>
    </source>
</evidence>
<comment type="caution">
    <text evidence="2">The sequence shown here is derived from an EMBL/GenBank/DDBJ whole genome shotgun (WGS) entry which is preliminary data.</text>
</comment>
<evidence type="ECO:0000313" key="2">
    <source>
        <dbReference type="EMBL" id="GHF88106.1"/>
    </source>
</evidence>
<dbReference type="Proteomes" id="UP000623842">
    <property type="component" value="Unassembled WGS sequence"/>
</dbReference>
<accession>A0A919BGK3</accession>
<gene>
    <name evidence="2" type="ORF">GCM10017161_14720</name>
</gene>